<dbReference type="PANTHER" id="PTHR10920:SF18">
    <property type="entry name" value="RRNA METHYLTRANSFERASE 2, MITOCHONDRIAL"/>
    <property type="match status" value="1"/>
</dbReference>
<feature type="compositionally biased region" description="Basic and acidic residues" evidence="8">
    <location>
        <begin position="55"/>
        <end position="71"/>
    </location>
</feature>
<dbReference type="AlphaFoldDB" id="A5DNS1"/>
<dbReference type="Proteomes" id="UP000001997">
    <property type="component" value="Unassembled WGS sequence"/>
</dbReference>
<reference evidence="10 11" key="1">
    <citation type="journal article" date="2009" name="Nature">
        <title>Evolution of pathogenicity and sexual reproduction in eight Candida genomes.</title>
        <authorList>
            <person name="Butler G."/>
            <person name="Rasmussen M.D."/>
            <person name="Lin M.F."/>
            <person name="Santos M.A."/>
            <person name="Sakthikumar S."/>
            <person name="Munro C.A."/>
            <person name="Rheinbay E."/>
            <person name="Grabherr M."/>
            <person name="Forche A."/>
            <person name="Reedy J.L."/>
            <person name="Agrafioti I."/>
            <person name="Arnaud M.B."/>
            <person name="Bates S."/>
            <person name="Brown A.J."/>
            <person name="Brunke S."/>
            <person name="Costanzo M.C."/>
            <person name="Fitzpatrick D.A."/>
            <person name="de Groot P.W."/>
            <person name="Harris D."/>
            <person name="Hoyer L.L."/>
            <person name="Hube B."/>
            <person name="Klis F.M."/>
            <person name="Kodira C."/>
            <person name="Lennard N."/>
            <person name="Logue M.E."/>
            <person name="Martin R."/>
            <person name="Neiman A.M."/>
            <person name="Nikolaou E."/>
            <person name="Quail M.A."/>
            <person name="Quinn J."/>
            <person name="Santos M.C."/>
            <person name="Schmitzberger F.F."/>
            <person name="Sherlock G."/>
            <person name="Shah P."/>
            <person name="Silverstein K.A."/>
            <person name="Skrzypek M.S."/>
            <person name="Soll D."/>
            <person name="Staggs R."/>
            <person name="Stansfield I."/>
            <person name="Stumpf M.P."/>
            <person name="Sudbery P.E."/>
            <person name="Srikantha T."/>
            <person name="Zeng Q."/>
            <person name="Berman J."/>
            <person name="Berriman M."/>
            <person name="Heitman J."/>
            <person name="Gow N.A."/>
            <person name="Lorenz M.C."/>
            <person name="Birren B.W."/>
            <person name="Kellis M."/>
            <person name="Cuomo C.A."/>
        </authorList>
    </citation>
    <scope>NUCLEOTIDE SEQUENCE [LARGE SCALE GENOMIC DNA]</scope>
    <source>
        <strain evidence="11">ATCC 6260 / CBS 566 / DSM 6381 / JCM 1539 / NBRC 10279 / NRRL Y-324</strain>
    </source>
</reference>
<dbReference type="KEGG" id="pgu:PGUG_04922"/>
<dbReference type="EMBL" id="CH408160">
    <property type="protein sequence ID" value="EDK40824.2"/>
    <property type="molecule type" value="Genomic_DNA"/>
</dbReference>
<feature type="active site" description="Proton acceptor" evidence="7">
    <location>
        <position position="211"/>
    </location>
</feature>
<evidence type="ECO:0000259" key="9">
    <source>
        <dbReference type="Pfam" id="PF01728"/>
    </source>
</evidence>
<evidence type="ECO:0000256" key="5">
    <source>
        <dbReference type="ARBA" id="ARBA00022691"/>
    </source>
</evidence>
<dbReference type="GO" id="GO:0005739">
    <property type="term" value="C:mitochondrion"/>
    <property type="evidence" value="ECO:0007669"/>
    <property type="project" value="TreeGrafter"/>
</dbReference>
<keyword evidence="5 7" id="KW-0949">S-adenosyl-L-methionine</keyword>
<evidence type="ECO:0000256" key="1">
    <source>
        <dbReference type="ARBA" id="ARBA00009258"/>
    </source>
</evidence>
<dbReference type="VEuPathDB" id="FungiDB:PGUG_04922"/>
<gene>
    <name evidence="10" type="ORF">PGUG_04922</name>
</gene>
<dbReference type="InParanoid" id="A5DNS1"/>
<evidence type="ECO:0000313" key="10">
    <source>
        <dbReference type="EMBL" id="EDK40824.2"/>
    </source>
</evidence>
<dbReference type="FunCoup" id="A5DNS1">
    <property type="interactions" value="22"/>
</dbReference>
<keyword evidence="2" id="KW-0698">rRNA processing</keyword>
<dbReference type="PANTHER" id="PTHR10920">
    <property type="entry name" value="RIBOSOMAL RNA METHYLTRANSFERASE"/>
    <property type="match status" value="1"/>
</dbReference>
<dbReference type="GO" id="GO:0008650">
    <property type="term" value="F:rRNA (uridine-2'-O-)-methyltransferase activity"/>
    <property type="evidence" value="ECO:0007669"/>
    <property type="project" value="TreeGrafter"/>
</dbReference>
<dbReference type="PIRSF" id="PIRSF005461">
    <property type="entry name" value="23S_rRNA_mtase"/>
    <property type="match status" value="1"/>
</dbReference>
<evidence type="ECO:0000256" key="3">
    <source>
        <dbReference type="ARBA" id="ARBA00022603"/>
    </source>
</evidence>
<dbReference type="SUPFAM" id="SSF53335">
    <property type="entry name" value="S-adenosyl-L-methionine-dependent methyltransferases"/>
    <property type="match status" value="1"/>
</dbReference>
<evidence type="ECO:0000313" key="11">
    <source>
        <dbReference type="Proteomes" id="UP000001997"/>
    </source>
</evidence>
<comment type="similarity">
    <text evidence="1">Belongs to the class I-like SAM-binding methyltransferase superfamily. RNA methyltransferase RlmE family.</text>
</comment>
<dbReference type="InterPro" id="IPR015507">
    <property type="entry name" value="rRNA-MeTfrase_E"/>
</dbReference>
<protein>
    <recommendedName>
        <fullName evidence="6">rRNA methyltransferase 2, mitochondrial</fullName>
    </recommendedName>
</protein>
<dbReference type="HOGENOM" id="CLU_009422_2_0_1"/>
<keyword evidence="4" id="KW-0808">Transferase</keyword>
<proteinExistence type="inferred from homology"/>
<dbReference type="STRING" id="294746.A5DNS1"/>
<feature type="domain" description="Ribosomal RNA methyltransferase FtsJ" evidence="9">
    <location>
        <begin position="74"/>
        <end position="254"/>
    </location>
</feature>
<name>A5DNS1_PICGU</name>
<feature type="region of interest" description="Disordered" evidence="8">
    <location>
        <begin position="52"/>
        <end position="73"/>
    </location>
</feature>
<evidence type="ECO:0000256" key="6">
    <source>
        <dbReference type="ARBA" id="ARBA00041184"/>
    </source>
</evidence>
<evidence type="ECO:0000256" key="2">
    <source>
        <dbReference type="ARBA" id="ARBA00022552"/>
    </source>
</evidence>
<dbReference type="eggNOG" id="KOG4589">
    <property type="taxonomic scope" value="Eukaryota"/>
</dbReference>
<dbReference type="Pfam" id="PF01728">
    <property type="entry name" value="FtsJ"/>
    <property type="match status" value="1"/>
</dbReference>
<dbReference type="OrthoDB" id="20105at2759"/>
<keyword evidence="3" id="KW-0489">Methyltransferase</keyword>
<dbReference type="Gene3D" id="3.40.50.150">
    <property type="entry name" value="Vaccinia Virus protein VP39"/>
    <property type="match status" value="1"/>
</dbReference>
<dbReference type="InterPro" id="IPR050082">
    <property type="entry name" value="RNA_methyltr_RlmE"/>
</dbReference>
<organism evidence="10 11">
    <name type="scientific">Meyerozyma guilliermondii (strain ATCC 6260 / CBS 566 / DSM 6381 / JCM 1539 / NBRC 10279 / NRRL Y-324)</name>
    <name type="common">Yeast</name>
    <name type="synonym">Candida guilliermondii</name>
    <dbReference type="NCBI Taxonomy" id="294746"/>
    <lineage>
        <taxon>Eukaryota</taxon>
        <taxon>Fungi</taxon>
        <taxon>Dikarya</taxon>
        <taxon>Ascomycota</taxon>
        <taxon>Saccharomycotina</taxon>
        <taxon>Pichiomycetes</taxon>
        <taxon>Debaryomycetaceae</taxon>
        <taxon>Meyerozyma</taxon>
    </lineage>
</organism>
<dbReference type="RefSeq" id="XP_001482967.2">
    <property type="nucleotide sequence ID" value="XM_001482917.1"/>
</dbReference>
<evidence type="ECO:0000256" key="8">
    <source>
        <dbReference type="SAM" id="MobiDB-lite"/>
    </source>
</evidence>
<dbReference type="GeneID" id="5124884"/>
<dbReference type="HAMAP" id="MF_01547">
    <property type="entry name" value="RNA_methyltr_E"/>
    <property type="match status" value="1"/>
</dbReference>
<sequence length="256" mass="29234">MHILGQFCNRVGNGTSYGRGVHAVKIHLYTSYSGTSKHCQLNVQIRSKSSVSSERWLRRQKDDPHTKEAKKQHYRSRAAYKLIELDHKFSLFKRNTLRIVDLGFAPGAWTQVAMQRMAQLGQKPKILGVDIIPSTPPEGAQFLHGDIFSRKTHQEIRDNFPNNEVDLVMSDMMANTSGIKDNDHLASMELCEGALMLAASTLKTNGALVMKFYTGREERQLEEKCRKMFKKVHRMKPSACRPESREMYFVCLGRSN</sequence>
<keyword evidence="11" id="KW-1185">Reference proteome</keyword>
<evidence type="ECO:0000256" key="4">
    <source>
        <dbReference type="ARBA" id="ARBA00022679"/>
    </source>
</evidence>
<dbReference type="InterPro" id="IPR029063">
    <property type="entry name" value="SAM-dependent_MTases_sf"/>
</dbReference>
<accession>A5DNS1</accession>
<dbReference type="OMA" id="HRQTDHL"/>
<evidence type="ECO:0000256" key="7">
    <source>
        <dbReference type="PIRSR" id="PIRSR005461-1"/>
    </source>
</evidence>
<dbReference type="InterPro" id="IPR002877">
    <property type="entry name" value="RNA_MeTrfase_FtsJ_dom"/>
</dbReference>